<evidence type="ECO:0000313" key="1">
    <source>
        <dbReference type="EMBL" id="ETM03110.1"/>
    </source>
</evidence>
<reference evidence="1" key="1">
    <citation type="submission" date="2013-11" db="EMBL/GenBank/DDBJ databases">
        <title>The Genome Sequence of Phytophthora parasitica CHvinca01.</title>
        <authorList>
            <consortium name="The Broad Institute Genomics Platform"/>
            <person name="Russ C."/>
            <person name="Tyler B."/>
            <person name="Panabieres F."/>
            <person name="Shan W."/>
            <person name="Tripathy S."/>
            <person name="Grunwald N."/>
            <person name="Machado M."/>
            <person name="Johnson C.S."/>
            <person name="Arredondo F."/>
            <person name="Hong C."/>
            <person name="Coffey M."/>
            <person name="Young S.K."/>
            <person name="Zeng Q."/>
            <person name="Gargeya S."/>
            <person name="Fitzgerald M."/>
            <person name="Abouelleil A."/>
            <person name="Alvarado L."/>
            <person name="Chapman S.B."/>
            <person name="Gainer-Dewar J."/>
            <person name="Goldberg J."/>
            <person name="Griggs A."/>
            <person name="Gujja S."/>
            <person name="Hansen M."/>
            <person name="Howarth C."/>
            <person name="Imamovic A."/>
            <person name="Ireland A."/>
            <person name="Larimer J."/>
            <person name="McCowan C."/>
            <person name="Murphy C."/>
            <person name="Pearson M."/>
            <person name="Poon T.W."/>
            <person name="Priest M."/>
            <person name="Roberts A."/>
            <person name="Saif S."/>
            <person name="Shea T."/>
            <person name="Sykes S."/>
            <person name="Wortman J."/>
            <person name="Nusbaum C."/>
            <person name="Birren B."/>
        </authorList>
    </citation>
    <scope>NUCLEOTIDE SEQUENCE [LARGE SCALE GENOMIC DNA]</scope>
    <source>
        <strain evidence="1">CHvinca01</strain>
    </source>
</reference>
<name>W2M2H2_PHYNI</name>
<gene>
    <name evidence="1" type="ORF">L917_00620</name>
</gene>
<dbReference type="EMBL" id="KI677298">
    <property type="protein sequence ID" value="ETM03110.1"/>
    <property type="molecule type" value="Genomic_DNA"/>
</dbReference>
<proteinExistence type="predicted"/>
<dbReference type="Proteomes" id="UP000054423">
    <property type="component" value="Unassembled WGS sequence"/>
</dbReference>
<dbReference type="VEuPathDB" id="FungiDB:PPTG_00593"/>
<feature type="non-terminal residue" evidence="1">
    <location>
        <position position="156"/>
    </location>
</feature>
<accession>W2M2H2</accession>
<dbReference type="AlphaFoldDB" id="W2M2H2"/>
<sequence length="156" mass="17424">MCGHGVHYWARLSARQETPERTHFTSAVDRQSVSNAVANLSVAVVQRGIANYDALERSPTKPAWSDLTNNVTDSELAMDAPLDELEVTTSNEHYQVYDPAVFLPASLEEVETVKILRFKPDVEMAAPDDLYERNEKNTKTQLSPPVCTLSLVQFLC</sequence>
<protein>
    <submittedName>
        <fullName evidence="1">Uncharacterized protein</fullName>
    </submittedName>
</protein>
<dbReference type="OrthoDB" id="129549at2759"/>
<organism evidence="1">
    <name type="scientific">Phytophthora nicotianae</name>
    <name type="common">Potato buckeye rot agent</name>
    <name type="synonym">Phytophthora parasitica</name>
    <dbReference type="NCBI Taxonomy" id="4792"/>
    <lineage>
        <taxon>Eukaryota</taxon>
        <taxon>Sar</taxon>
        <taxon>Stramenopiles</taxon>
        <taxon>Oomycota</taxon>
        <taxon>Peronosporomycetes</taxon>
        <taxon>Peronosporales</taxon>
        <taxon>Peronosporaceae</taxon>
        <taxon>Phytophthora</taxon>
    </lineage>
</organism>